<dbReference type="Pfam" id="PF25509">
    <property type="entry name" value="DUF7916"/>
    <property type="match status" value="1"/>
</dbReference>
<dbReference type="InterPro" id="IPR057238">
    <property type="entry name" value="DUF7916"/>
</dbReference>
<keyword evidence="3" id="KW-1185">Reference proteome</keyword>
<evidence type="ECO:0000313" key="2">
    <source>
        <dbReference type="EMBL" id="QIK52146.1"/>
    </source>
</evidence>
<accession>A0A6G7WIT2</accession>
<dbReference type="InterPro" id="IPR011060">
    <property type="entry name" value="RibuloseP-bd_barrel"/>
</dbReference>
<sequence>MVKRLISANTSEIMAMSREELLQSIHASDGRVVLSENIVTRETIVAEVTNAEIAKSFGADLILLNTLDVLEPKIFGLDLQEKTVIERLHHLVGAPIGVNLEPIDLDAEMTEEALKIGNGRQANAEAFKRIETDKYDFVCLTGNPATGVSNTQIISAIKLAKEHYSGIIIAGKMHSSGVNEPVVTLEDVKHFLVAGADIILVPAVGTVPGFDEDQMKAIVKEVHAQGALVLSAMGTSQESSEPEMVRDIAIKNKICGVDMHHIGDSGYGGLAPVENIFALSKAIRGQRHAVSRMARSINR</sequence>
<protein>
    <submittedName>
        <fullName evidence="2">Haloacid dehalogenase-like hydrolase</fullName>
    </submittedName>
</protein>
<evidence type="ECO:0000259" key="1">
    <source>
        <dbReference type="Pfam" id="PF25509"/>
    </source>
</evidence>
<dbReference type="GO" id="GO:0016787">
    <property type="term" value="F:hydrolase activity"/>
    <property type="evidence" value="ECO:0007669"/>
    <property type="project" value="UniProtKB-KW"/>
</dbReference>
<proteinExistence type="predicted"/>
<dbReference type="AlphaFoldDB" id="A0A6G7WIT2"/>
<keyword evidence="2" id="KW-0378">Hydrolase</keyword>
<organism evidence="2 3">
    <name type="scientific">Jeotgalibaca porci</name>
    <dbReference type="NCBI Taxonomy" id="1868793"/>
    <lineage>
        <taxon>Bacteria</taxon>
        <taxon>Bacillati</taxon>
        <taxon>Bacillota</taxon>
        <taxon>Bacilli</taxon>
        <taxon>Lactobacillales</taxon>
        <taxon>Carnobacteriaceae</taxon>
        <taxon>Jeotgalibaca</taxon>
    </lineage>
</organism>
<feature type="domain" description="DUF7916" evidence="1">
    <location>
        <begin position="6"/>
        <end position="299"/>
    </location>
</feature>
<dbReference type="Proteomes" id="UP000501830">
    <property type="component" value="Chromosome"/>
</dbReference>
<dbReference type="GeneID" id="94553404"/>
<dbReference type="SUPFAM" id="SSF51366">
    <property type="entry name" value="Ribulose-phoshate binding barrel"/>
    <property type="match status" value="1"/>
</dbReference>
<gene>
    <name evidence="2" type="ORF">G7058_08925</name>
</gene>
<dbReference type="EMBL" id="CP049889">
    <property type="protein sequence ID" value="QIK52146.1"/>
    <property type="molecule type" value="Genomic_DNA"/>
</dbReference>
<evidence type="ECO:0000313" key="3">
    <source>
        <dbReference type="Proteomes" id="UP000501830"/>
    </source>
</evidence>
<dbReference type="RefSeq" id="WP_166063209.1">
    <property type="nucleotide sequence ID" value="NZ_CP049889.1"/>
</dbReference>
<reference evidence="2 3" key="1">
    <citation type="journal article" date="2017" name="Int. J. Syst. Evol. Microbiol.">
        <title>Jeotgalibaca porci sp. nov. and Jeotgalibaca arthritidis sp. nov., isolated from pigs, and emended description of the genus Jeotgalibaca.</title>
        <authorList>
            <person name="Zamora L."/>
            <person name="Perez-Sancho M."/>
            <person name="Dominguez L."/>
            <person name="Fernandez-Garayzabal J.F."/>
            <person name="Vela A.I."/>
        </authorList>
    </citation>
    <scope>NUCLEOTIDE SEQUENCE [LARGE SCALE GENOMIC DNA]</scope>
    <source>
        <strain evidence="2 3">CCUG 69148</strain>
    </source>
</reference>
<dbReference type="KEGG" id="jpo:G7058_08925"/>
<name>A0A6G7WIT2_9LACT</name>